<evidence type="ECO:0000313" key="3">
    <source>
        <dbReference type="Proteomes" id="UP000054321"/>
    </source>
</evidence>
<protein>
    <submittedName>
        <fullName evidence="2">Uncharacterized protein</fullName>
    </submittedName>
</protein>
<dbReference type="EMBL" id="KN832906">
    <property type="protein sequence ID" value="KIM92760.1"/>
    <property type="molecule type" value="Genomic_DNA"/>
</dbReference>
<feature type="region of interest" description="Disordered" evidence="1">
    <location>
        <begin position="76"/>
        <end position="258"/>
    </location>
</feature>
<dbReference type="AlphaFoldDB" id="A0A0C3G968"/>
<proteinExistence type="predicted"/>
<accession>A0A0C3G968</accession>
<evidence type="ECO:0000313" key="2">
    <source>
        <dbReference type="EMBL" id="KIM92760.1"/>
    </source>
</evidence>
<reference evidence="2 3" key="1">
    <citation type="submission" date="2014-04" db="EMBL/GenBank/DDBJ databases">
        <authorList>
            <consortium name="DOE Joint Genome Institute"/>
            <person name="Kuo A."/>
            <person name="Martino E."/>
            <person name="Perotto S."/>
            <person name="Kohler A."/>
            <person name="Nagy L.G."/>
            <person name="Floudas D."/>
            <person name="Copeland A."/>
            <person name="Barry K.W."/>
            <person name="Cichocki N."/>
            <person name="Veneault-Fourrey C."/>
            <person name="LaButti K."/>
            <person name="Lindquist E.A."/>
            <person name="Lipzen A."/>
            <person name="Lundell T."/>
            <person name="Morin E."/>
            <person name="Murat C."/>
            <person name="Sun H."/>
            <person name="Tunlid A."/>
            <person name="Henrissat B."/>
            <person name="Grigoriev I.V."/>
            <person name="Hibbett D.S."/>
            <person name="Martin F."/>
            <person name="Nordberg H.P."/>
            <person name="Cantor M.N."/>
            <person name="Hua S.X."/>
        </authorList>
    </citation>
    <scope>NUCLEOTIDE SEQUENCE [LARGE SCALE GENOMIC DNA]</scope>
    <source>
        <strain evidence="2 3">Zn</strain>
    </source>
</reference>
<name>A0A0C3G968_OIDMZ</name>
<organism evidence="2 3">
    <name type="scientific">Oidiodendron maius (strain Zn)</name>
    <dbReference type="NCBI Taxonomy" id="913774"/>
    <lineage>
        <taxon>Eukaryota</taxon>
        <taxon>Fungi</taxon>
        <taxon>Dikarya</taxon>
        <taxon>Ascomycota</taxon>
        <taxon>Pezizomycotina</taxon>
        <taxon>Leotiomycetes</taxon>
        <taxon>Leotiomycetes incertae sedis</taxon>
        <taxon>Myxotrichaceae</taxon>
        <taxon>Oidiodendron</taxon>
    </lineage>
</organism>
<sequence>MALGSYQTSSNSTYPSSSEAINSKDAPAVIESALETISASDLVHLLAKAGRLGYRETDVVEDDAGDPLVHEVYKGRGRAGSTLSPHPSLFEASREPKRQKTDECESLRKNGPPRTTAHPAQPGRTLVAKYSSDSVKRRRGGTKIQKQRFTSATIDRSSRPGLSTKVGPVLDVKDPVPRSGNPVKRPHIQCSVGPFPSSDAKQSQGVSLQHVELIVIVDTEPESSEDDENQAEAPPKKIHADRDGRWQGGLFGKEKGSG</sequence>
<keyword evidence="3" id="KW-1185">Reference proteome</keyword>
<gene>
    <name evidence="2" type="ORF">OIDMADRAFT_149972</name>
</gene>
<evidence type="ECO:0000256" key="1">
    <source>
        <dbReference type="SAM" id="MobiDB-lite"/>
    </source>
</evidence>
<feature type="compositionally biased region" description="Low complexity" evidence="1">
    <location>
        <begin position="1"/>
        <end position="18"/>
    </location>
</feature>
<feature type="compositionally biased region" description="Basic and acidic residues" evidence="1">
    <location>
        <begin position="92"/>
        <end position="108"/>
    </location>
</feature>
<feature type="region of interest" description="Disordered" evidence="1">
    <location>
        <begin position="1"/>
        <end position="22"/>
    </location>
</feature>
<dbReference type="OrthoDB" id="37886at2759"/>
<dbReference type="HOGENOM" id="CLU_1078064_0_0_1"/>
<feature type="compositionally biased region" description="Basic and acidic residues" evidence="1">
    <location>
        <begin position="234"/>
        <end position="245"/>
    </location>
</feature>
<dbReference type="InParanoid" id="A0A0C3G968"/>
<dbReference type="Proteomes" id="UP000054321">
    <property type="component" value="Unassembled WGS sequence"/>
</dbReference>
<feature type="compositionally biased region" description="Acidic residues" evidence="1">
    <location>
        <begin position="219"/>
        <end position="230"/>
    </location>
</feature>
<reference evidence="3" key="2">
    <citation type="submission" date="2015-01" db="EMBL/GenBank/DDBJ databases">
        <title>Evolutionary Origins and Diversification of the Mycorrhizal Mutualists.</title>
        <authorList>
            <consortium name="DOE Joint Genome Institute"/>
            <consortium name="Mycorrhizal Genomics Consortium"/>
            <person name="Kohler A."/>
            <person name="Kuo A."/>
            <person name="Nagy L.G."/>
            <person name="Floudas D."/>
            <person name="Copeland A."/>
            <person name="Barry K.W."/>
            <person name="Cichocki N."/>
            <person name="Veneault-Fourrey C."/>
            <person name="LaButti K."/>
            <person name="Lindquist E.A."/>
            <person name="Lipzen A."/>
            <person name="Lundell T."/>
            <person name="Morin E."/>
            <person name="Murat C."/>
            <person name="Riley R."/>
            <person name="Ohm R."/>
            <person name="Sun H."/>
            <person name="Tunlid A."/>
            <person name="Henrissat B."/>
            <person name="Grigoriev I.V."/>
            <person name="Hibbett D.S."/>
            <person name="Martin F."/>
        </authorList>
    </citation>
    <scope>NUCLEOTIDE SEQUENCE [LARGE SCALE GENOMIC DNA]</scope>
    <source>
        <strain evidence="3">Zn</strain>
    </source>
</reference>